<sequence>MEIVTTYVQVPHVMKPWRLVRRFERASFKRERDINKRFDIFY</sequence>
<dbReference type="EMBL" id="SIHI01000001">
    <property type="protein sequence ID" value="TWT57586.1"/>
    <property type="molecule type" value="Genomic_DNA"/>
</dbReference>
<evidence type="ECO:0000313" key="2">
    <source>
        <dbReference type="Proteomes" id="UP000317243"/>
    </source>
</evidence>
<name>A0A5C5X3Q4_9PLAN</name>
<keyword evidence="2" id="KW-1185">Reference proteome</keyword>
<dbReference type="AlphaFoldDB" id="A0A5C5X3Q4"/>
<evidence type="ECO:0000313" key="1">
    <source>
        <dbReference type="EMBL" id="TWT57586.1"/>
    </source>
</evidence>
<dbReference type="Proteomes" id="UP000317243">
    <property type="component" value="Unassembled WGS sequence"/>
</dbReference>
<comment type="caution">
    <text evidence="1">The sequence shown here is derived from an EMBL/GenBank/DDBJ whole genome shotgun (WGS) entry which is preliminary data.</text>
</comment>
<reference evidence="1 2" key="1">
    <citation type="submission" date="2019-02" db="EMBL/GenBank/DDBJ databases">
        <title>Deep-cultivation of Planctomycetes and their phenomic and genomic characterization uncovers novel biology.</title>
        <authorList>
            <person name="Wiegand S."/>
            <person name="Jogler M."/>
            <person name="Boedeker C."/>
            <person name="Pinto D."/>
            <person name="Vollmers J."/>
            <person name="Rivas-Marin E."/>
            <person name="Kohn T."/>
            <person name="Peeters S.H."/>
            <person name="Heuer A."/>
            <person name="Rast P."/>
            <person name="Oberbeckmann S."/>
            <person name="Bunk B."/>
            <person name="Jeske O."/>
            <person name="Meyerdierks A."/>
            <person name="Storesund J.E."/>
            <person name="Kallscheuer N."/>
            <person name="Luecker S."/>
            <person name="Lage O.M."/>
            <person name="Pohl T."/>
            <person name="Merkel B.J."/>
            <person name="Hornburger P."/>
            <person name="Mueller R.-W."/>
            <person name="Bruemmer F."/>
            <person name="Labrenz M."/>
            <person name="Spormann A.M."/>
            <person name="Op Den Camp H."/>
            <person name="Overmann J."/>
            <person name="Amann R."/>
            <person name="Jetten M.S.M."/>
            <person name="Mascher T."/>
            <person name="Medema M.H."/>
            <person name="Devos D.P."/>
            <person name="Kaster A.-K."/>
            <person name="Ovreas L."/>
            <person name="Rohde M."/>
            <person name="Galperin M.Y."/>
            <person name="Jogler C."/>
        </authorList>
    </citation>
    <scope>NUCLEOTIDE SEQUENCE [LARGE SCALE GENOMIC DNA]</scope>
    <source>
        <strain evidence="1 2">KOR42</strain>
    </source>
</reference>
<accession>A0A5C5X3Q4</accession>
<protein>
    <submittedName>
        <fullName evidence="1">Uncharacterized protein</fullName>
    </submittedName>
</protein>
<gene>
    <name evidence="1" type="ORF">KOR42_09480</name>
</gene>
<proteinExistence type="predicted"/>
<organism evidence="1 2">
    <name type="scientific">Thalassoglobus neptunius</name>
    <dbReference type="NCBI Taxonomy" id="1938619"/>
    <lineage>
        <taxon>Bacteria</taxon>
        <taxon>Pseudomonadati</taxon>
        <taxon>Planctomycetota</taxon>
        <taxon>Planctomycetia</taxon>
        <taxon>Planctomycetales</taxon>
        <taxon>Planctomycetaceae</taxon>
        <taxon>Thalassoglobus</taxon>
    </lineage>
</organism>